<dbReference type="Gene3D" id="3.40.50.1110">
    <property type="entry name" value="SGNH hydrolase"/>
    <property type="match status" value="1"/>
</dbReference>
<keyword evidence="2" id="KW-1185">Reference proteome</keyword>
<dbReference type="OrthoDB" id="1600564at2759"/>
<accession>A0A0C3EMT3</accession>
<name>A0A0C3EMT3_PILCF</name>
<dbReference type="GO" id="GO:0016788">
    <property type="term" value="F:hydrolase activity, acting on ester bonds"/>
    <property type="evidence" value="ECO:0007669"/>
    <property type="project" value="InterPro"/>
</dbReference>
<dbReference type="EMBL" id="KN833071">
    <property type="protein sequence ID" value="KIM73905.1"/>
    <property type="molecule type" value="Genomic_DNA"/>
</dbReference>
<dbReference type="HOGENOM" id="CLU_015101_4_1_1"/>
<sequence>MTTVSGITGSAIYNISSSWHGYSAIKNLVVFGALYCAVRKGSYKEGFLHPIPGQPLGIKFPGDTFAEPGMPNWVGHLVTKHALHGEIMAYCYAVGGATVDGVDRQIKDTFPLEVGKNLKSEWAPPDWNPTDTLFVTWVGINDCAFGGDVDAKMLMLETAHQHLYAAGAWNFLFVDLPPIDRSPGMLMHKRGGKINSTSTAVGAPKALDRSHIFKKWNQELGKYVRLFVNTHPKETTAMVYSSYDTFTRVLDDPESHGFSLEDVGKKGGAIWRDDLHPTSAMHAIIAKDMALLLNNQPAFVGE</sequence>
<dbReference type="STRING" id="765440.A0A0C3EMT3"/>
<dbReference type="InParanoid" id="A0A0C3EMT3"/>
<dbReference type="Pfam" id="PF00657">
    <property type="entry name" value="Lipase_GDSL"/>
    <property type="match status" value="1"/>
</dbReference>
<dbReference type="SUPFAM" id="SSF52266">
    <property type="entry name" value="SGNH hydrolase"/>
    <property type="match status" value="1"/>
</dbReference>
<gene>
    <name evidence="1" type="ORF">PILCRDRAFT_828727</name>
</gene>
<dbReference type="Proteomes" id="UP000054166">
    <property type="component" value="Unassembled WGS sequence"/>
</dbReference>
<reference evidence="2" key="2">
    <citation type="submission" date="2015-01" db="EMBL/GenBank/DDBJ databases">
        <title>Evolutionary Origins and Diversification of the Mycorrhizal Mutualists.</title>
        <authorList>
            <consortium name="DOE Joint Genome Institute"/>
            <consortium name="Mycorrhizal Genomics Consortium"/>
            <person name="Kohler A."/>
            <person name="Kuo A."/>
            <person name="Nagy L.G."/>
            <person name="Floudas D."/>
            <person name="Copeland A."/>
            <person name="Barry K.W."/>
            <person name="Cichocki N."/>
            <person name="Veneault-Fourrey C."/>
            <person name="LaButti K."/>
            <person name="Lindquist E.A."/>
            <person name="Lipzen A."/>
            <person name="Lundell T."/>
            <person name="Morin E."/>
            <person name="Murat C."/>
            <person name="Riley R."/>
            <person name="Ohm R."/>
            <person name="Sun H."/>
            <person name="Tunlid A."/>
            <person name="Henrissat B."/>
            <person name="Grigoriev I.V."/>
            <person name="Hibbett D.S."/>
            <person name="Martin F."/>
        </authorList>
    </citation>
    <scope>NUCLEOTIDE SEQUENCE [LARGE SCALE GENOMIC DNA]</scope>
    <source>
        <strain evidence="2">F 1598</strain>
    </source>
</reference>
<evidence type="ECO:0000313" key="2">
    <source>
        <dbReference type="Proteomes" id="UP000054166"/>
    </source>
</evidence>
<dbReference type="InterPro" id="IPR036514">
    <property type="entry name" value="SGNH_hydro_sf"/>
</dbReference>
<reference evidence="1 2" key="1">
    <citation type="submission" date="2014-04" db="EMBL/GenBank/DDBJ databases">
        <authorList>
            <consortium name="DOE Joint Genome Institute"/>
            <person name="Kuo A."/>
            <person name="Tarkka M."/>
            <person name="Buscot F."/>
            <person name="Kohler A."/>
            <person name="Nagy L.G."/>
            <person name="Floudas D."/>
            <person name="Copeland A."/>
            <person name="Barry K.W."/>
            <person name="Cichocki N."/>
            <person name="Veneault-Fourrey C."/>
            <person name="LaButti K."/>
            <person name="Lindquist E.A."/>
            <person name="Lipzen A."/>
            <person name="Lundell T."/>
            <person name="Morin E."/>
            <person name="Murat C."/>
            <person name="Sun H."/>
            <person name="Tunlid A."/>
            <person name="Henrissat B."/>
            <person name="Grigoriev I.V."/>
            <person name="Hibbett D.S."/>
            <person name="Martin F."/>
            <person name="Nordberg H.P."/>
            <person name="Cantor M.N."/>
            <person name="Hua S.X."/>
        </authorList>
    </citation>
    <scope>NUCLEOTIDE SEQUENCE [LARGE SCALE GENOMIC DNA]</scope>
    <source>
        <strain evidence="1 2">F 1598</strain>
    </source>
</reference>
<proteinExistence type="predicted"/>
<protein>
    <submittedName>
        <fullName evidence="1">Carbohydrate esterase family 16 protein</fullName>
    </submittedName>
</protein>
<dbReference type="AlphaFoldDB" id="A0A0C3EMT3"/>
<organism evidence="1 2">
    <name type="scientific">Piloderma croceum (strain F 1598)</name>
    <dbReference type="NCBI Taxonomy" id="765440"/>
    <lineage>
        <taxon>Eukaryota</taxon>
        <taxon>Fungi</taxon>
        <taxon>Dikarya</taxon>
        <taxon>Basidiomycota</taxon>
        <taxon>Agaricomycotina</taxon>
        <taxon>Agaricomycetes</taxon>
        <taxon>Agaricomycetidae</taxon>
        <taxon>Atheliales</taxon>
        <taxon>Atheliaceae</taxon>
        <taxon>Piloderma</taxon>
    </lineage>
</organism>
<evidence type="ECO:0000313" key="1">
    <source>
        <dbReference type="EMBL" id="KIM73905.1"/>
    </source>
</evidence>
<dbReference type="InterPro" id="IPR001087">
    <property type="entry name" value="GDSL"/>
</dbReference>